<dbReference type="Proteomes" id="UP000256923">
    <property type="component" value="Chromosome 2"/>
</dbReference>
<evidence type="ECO:0000313" key="3">
    <source>
        <dbReference type="EMBL" id="AZS26782.1"/>
    </source>
</evidence>
<dbReference type="Gene3D" id="2.50.20.10">
    <property type="entry name" value="Lipoprotein localisation LolA/LolB/LppX"/>
    <property type="match status" value="1"/>
</dbReference>
<dbReference type="Pfam" id="PF17131">
    <property type="entry name" value="LolA_like"/>
    <property type="match status" value="1"/>
</dbReference>
<evidence type="ECO:0000259" key="2">
    <source>
        <dbReference type="Pfam" id="PF17131"/>
    </source>
</evidence>
<evidence type="ECO:0000313" key="4">
    <source>
        <dbReference type="EMBL" id="MBF4434373.1"/>
    </source>
</evidence>
<gene>
    <name evidence="3" type="ORF">DYL72_17500</name>
    <name evidence="4" type="ORF">ERJ77_07620</name>
</gene>
<dbReference type="CDD" id="cd16329">
    <property type="entry name" value="LolA_like"/>
    <property type="match status" value="1"/>
</dbReference>
<dbReference type="GeneID" id="83858536"/>
<evidence type="ECO:0000313" key="5">
    <source>
        <dbReference type="Proteomes" id="UP000256923"/>
    </source>
</evidence>
<keyword evidence="1" id="KW-0732">Signal</keyword>
<keyword evidence="3" id="KW-0449">Lipoprotein</keyword>
<evidence type="ECO:0000256" key="1">
    <source>
        <dbReference type="SAM" id="SignalP"/>
    </source>
</evidence>
<name>A0A289GGN5_VIBAN</name>
<sequence length="253" mass="28988">MYKWMMLLLITLSGGYSAAGWAALDAGQMTKNADQYRLGYSAAKVVSLVSLYERGELDKTRQYHVYTKANRDSLVVFKSSVEAGQKMLMLDENYWLLMPKSRRPIRITPMQKLLGEASVGDISTLTWSEDYQSQLMGEEQIETPSGQPYLTHKLSLLAVTEGANYQQIILWLDKENDFPIKASLYLRSGKLAKQAWFRAGEKEGRMRVTSMTLLDQIQPTKKTVVEYQHIEPMELDEKYYNPAYLTRNSLSEL</sequence>
<dbReference type="RefSeq" id="WP_019282639.1">
    <property type="nucleotide sequence ID" value="NZ_CP011465.1"/>
</dbReference>
<feature type="signal peptide" evidence="1">
    <location>
        <begin position="1"/>
        <end position="18"/>
    </location>
</feature>
<protein>
    <submittedName>
        <fullName evidence="3">Outer membrane lipoprotein-sorting protein</fullName>
    </submittedName>
</protein>
<dbReference type="EMBL" id="CP034673">
    <property type="protein sequence ID" value="AZS26782.1"/>
    <property type="molecule type" value="Genomic_DNA"/>
</dbReference>
<organism evidence="3 5">
    <name type="scientific">Vibrio anguillarum</name>
    <name type="common">Listonella anguillarum</name>
    <dbReference type="NCBI Taxonomy" id="55601"/>
    <lineage>
        <taxon>Bacteria</taxon>
        <taxon>Pseudomonadati</taxon>
        <taxon>Pseudomonadota</taxon>
        <taxon>Gammaproteobacteria</taxon>
        <taxon>Vibrionales</taxon>
        <taxon>Vibrionaceae</taxon>
        <taxon>Vibrio</taxon>
    </lineage>
</organism>
<dbReference type="AlphaFoldDB" id="A0A289GGN5"/>
<reference evidence="3 5" key="1">
    <citation type="submission" date="2018-12" db="EMBL/GenBank/DDBJ databases">
        <title>Characterization and Draft Genome of Vibrio anguillarum J360 Marine Pathogen Isolated from an Outbreak in Lumpfish (Cyclopterus lumpus).</title>
        <authorList>
            <person name="Vasquez J.I."/>
            <person name="Cao T."/>
            <person name="Chakraborty S."/>
            <person name="Gnanagobal H."/>
            <person name="Wescot J."/>
            <person name="Boyce D."/>
            <person name="Santander J."/>
        </authorList>
    </citation>
    <scope>NUCLEOTIDE SEQUENCE [LARGE SCALE GENOMIC DNA]</scope>
    <source>
        <strain evidence="3 5">J360</strain>
    </source>
</reference>
<dbReference type="InterPro" id="IPR033399">
    <property type="entry name" value="TP_0789-like"/>
</dbReference>
<dbReference type="InterPro" id="IPR011220">
    <property type="entry name" value="UCP028205"/>
</dbReference>
<reference evidence="4" key="2">
    <citation type="journal article" date="2021" name="PeerJ">
        <title>Analysis of 44 Vibrio anguillarum genomes reveals high genetic diversity.</title>
        <authorList>
            <person name="Hansen M.J."/>
            <person name="Dalsgaard I."/>
        </authorList>
    </citation>
    <scope>NUCLEOTIDE SEQUENCE</scope>
    <source>
        <strain evidence="4">850617-1/1</strain>
    </source>
</reference>
<accession>A0A289GGN5</accession>
<dbReference type="EMBL" id="SCLC01000004">
    <property type="protein sequence ID" value="MBF4434373.1"/>
    <property type="molecule type" value="Genomic_DNA"/>
</dbReference>
<dbReference type="PIRSF" id="PIRSF028205">
    <property type="entry name" value="UCP028205"/>
    <property type="match status" value="1"/>
</dbReference>
<proteinExistence type="predicted"/>
<dbReference type="Proteomes" id="UP000786185">
    <property type="component" value="Unassembled WGS sequence"/>
</dbReference>
<feature type="chain" id="PRO_5042694175" evidence="1">
    <location>
        <begin position="19"/>
        <end position="253"/>
    </location>
</feature>
<feature type="domain" description="Uncharacterized protein TP-0789" evidence="2">
    <location>
        <begin position="70"/>
        <end position="247"/>
    </location>
</feature>